<dbReference type="Pfam" id="PF01841">
    <property type="entry name" value="Transglut_core"/>
    <property type="match status" value="1"/>
</dbReference>
<name>A0ABW4H6V3_9FLAO</name>
<dbReference type="Gene3D" id="2.60.120.1130">
    <property type="match status" value="1"/>
</dbReference>
<dbReference type="Gene3D" id="3.10.620.30">
    <property type="match status" value="1"/>
</dbReference>
<feature type="domain" description="Transglutaminase-like" evidence="2">
    <location>
        <begin position="286"/>
        <end position="361"/>
    </location>
</feature>
<dbReference type="Pfam" id="PF12969">
    <property type="entry name" value="DUF3857"/>
    <property type="match status" value="1"/>
</dbReference>
<dbReference type="InterPro" id="IPR038765">
    <property type="entry name" value="Papain-like_cys_pep_sf"/>
</dbReference>
<feature type="chain" id="PRO_5045182696" evidence="1">
    <location>
        <begin position="20"/>
        <end position="636"/>
    </location>
</feature>
<dbReference type="InterPro" id="IPR002931">
    <property type="entry name" value="Transglutaminase-like"/>
</dbReference>
<evidence type="ECO:0000259" key="3">
    <source>
        <dbReference type="Pfam" id="PF12969"/>
    </source>
</evidence>
<evidence type="ECO:0000313" key="5">
    <source>
        <dbReference type="Proteomes" id="UP001597138"/>
    </source>
</evidence>
<sequence>MRNISLLFLLFFIMLKSNAQDSKFGTITITALEEKVHPQDSAAVGAVLFSHVKMNLKMNGSTEKVTRKKVKIYKNGGYNLSNIQFYCPAGKSNNVEIVNAATYNLVDGKIVKTKLTSESEFVEKTNNDFWIKKITFPNVKEGSIIEYECKEWGGYLSDWSFQENIPVNYSELVTIIPDPYVFKKNIKGIYTPKVISKVANTYGYSAIETSYLFQNLPAMKEESYVNNINNYRSGISFELESVAIPGQFYKSFSNDWTNVAKTIYDFDNFGPELNKTGYFEDDLKKLLEGKNTSNAKITAILDYVKSTVTWNDYVGYSCAKGVRKAYKDKSGNCADINLMLTAMLRHAGLKANPVLTSTRSNGIAFFPTLSAFNYVIAAVENGDELILLDATDKYSAPNVLPLRALNWFGRLIRKDGTSESIDLAPKKTSLDNITVDYAIEANGQISGKVRHQFTEYNAMAFRNKFEKAKKDNYLDSLEEELGKIEIRDYSQININDILLSPVEIFSFSGTDLCELIGDKIYINPMLFFASTKNPFKQDKREYPIDFGFPFLEKYNINIRIPDGFVLETIPSANALVMEEGLGTFKYNIAVNENMLQLLIIHQINVPIVTTDQYGIIREYYKEMIAKQTQKIVLKKI</sequence>
<organism evidence="4 5">
    <name type="scientific">Flavobacterium artemisiae</name>
    <dbReference type="NCBI Taxonomy" id="2126556"/>
    <lineage>
        <taxon>Bacteria</taxon>
        <taxon>Pseudomonadati</taxon>
        <taxon>Bacteroidota</taxon>
        <taxon>Flavobacteriia</taxon>
        <taxon>Flavobacteriales</taxon>
        <taxon>Flavobacteriaceae</taxon>
        <taxon>Flavobacterium</taxon>
    </lineage>
</organism>
<evidence type="ECO:0000259" key="2">
    <source>
        <dbReference type="Pfam" id="PF01841"/>
    </source>
</evidence>
<keyword evidence="1" id="KW-0732">Signal</keyword>
<evidence type="ECO:0000256" key="1">
    <source>
        <dbReference type="SAM" id="SignalP"/>
    </source>
</evidence>
<accession>A0ABW4H6V3</accession>
<keyword evidence="5" id="KW-1185">Reference proteome</keyword>
<protein>
    <submittedName>
        <fullName evidence="4">Transglutaminase domain-containing protein</fullName>
    </submittedName>
</protein>
<comment type="caution">
    <text evidence="4">The sequence shown here is derived from an EMBL/GenBank/DDBJ whole genome shotgun (WGS) entry which is preliminary data.</text>
</comment>
<dbReference type="InterPro" id="IPR024618">
    <property type="entry name" value="DUF3857"/>
</dbReference>
<dbReference type="Proteomes" id="UP001597138">
    <property type="component" value="Unassembled WGS sequence"/>
</dbReference>
<proteinExistence type="predicted"/>
<dbReference type="SUPFAM" id="SSF54001">
    <property type="entry name" value="Cysteine proteinases"/>
    <property type="match status" value="1"/>
</dbReference>
<feature type="domain" description="DUF3857" evidence="3">
    <location>
        <begin position="59"/>
        <end position="183"/>
    </location>
</feature>
<feature type="signal peptide" evidence="1">
    <location>
        <begin position="1"/>
        <end position="19"/>
    </location>
</feature>
<dbReference type="EMBL" id="JBHUDZ010000001">
    <property type="protein sequence ID" value="MFD1601139.1"/>
    <property type="molecule type" value="Genomic_DNA"/>
</dbReference>
<dbReference type="Gene3D" id="2.60.40.3140">
    <property type="match status" value="1"/>
</dbReference>
<gene>
    <name evidence="4" type="ORF">ACFSC2_00140</name>
</gene>
<evidence type="ECO:0000313" key="4">
    <source>
        <dbReference type="EMBL" id="MFD1601139.1"/>
    </source>
</evidence>
<reference evidence="5" key="1">
    <citation type="journal article" date="2019" name="Int. J. Syst. Evol. Microbiol.">
        <title>The Global Catalogue of Microorganisms (GCM) 10K type strain sequencing project: providing services to taxonomists for standard genome sequencing and annotation.</title>
        <authorList>
            <consortium name="The Broad Institute Genomics Platform"/>
            <consortium name="The Broad Institute Genome Sequencing Center for Infectious Disease"/>
            <person name="Wu L."/>
            <person name="Ma J."/>
        </authorList>
    </citation>
    <scope>NUCLEOTIDE SEQUENCE [LARGE SCALE GENOMIC DNA]</scope>
    <source>
        <strain evidence="5">CCUG 70865</strain>
    </source>
</reference>